<feature type="compositionally biased region" description="Pro residues" evidence="1">
    <location>
        <begin position="42"/>
        <end position="54"/>
    </location>
</feature>
<accession>A0A6A6TTW0</accession>
<keyword evidence="3" id="KW-1185">Reference proteome</keyword>
<sequence length="54" mass="6328">MQRDEAVVQLKGLKKTEKDLNKALKEREAHLHQMEKQAKPYVIPPIPRPHPFQS</sequence>
<name>A0A6A6TTW0_9PLEO</name>
<dbReference type="Proteomes" id="UP000799324">
    <property type="component" value="Unassembled WGS sequence"/>
</dbReference>
<proteinExistence type="predicted"/>
<evidence type="ECO:0000313" key="2">
    <source>
        <dbReference type="EMBL" id="KAF2662393.1"/>
    </source>
</evidence>
<evidence type="ECO:0000313" key="3">
    <source>
        <dbReference type="Proteomes" id="UP000799324"/>
    </source>
</evidence>
<dbReference type="OrthoDB" id="10255522at2759"/>
<feature type="region of interest" description="Disordered" evidence="1">
    <location>
        <begin position="32"/>
        <end position="54"/>
    </location>
</feature>
<protein>
    <submittedName>
        <fullName evidence="2">Uncharacterized protein</fullName>
    </submittedName>
</protein>
<organism evidence="2 3">
    <name type="scientific">Lophiostoma macrostomum CBS 122681</name>
    <dbReference type="NCBI Taxonomy" id="1314788"/>
    <lineage>
        <taxon>Eukaryota</taxon>
        <taxon>Fungi</taxon>
        <taxon>Dikarya</taxon>
        <taxon>Ascomycota</taxon>
        <taxon>Pezizomycotina</taxon>
        <taxon>Dothideomycetes</taxon>
        <taxon>Pleosporomycetidae</taxon>
        <taxon>Pleosporales</taxon>
        <taxon>Lophiostomataceae</taxon>
        <taxon>Lophiostoma</taxon>
    </lineage>
</organism>
<dbReference type="EMBL" id="MU004289">
    <property type="protein sequence ID" value="KAF2662393.1"/>
    <property type="molecule type" value="Genomic_DNA"/>
</dbReference>
<dbReference type="AlphaFoldDB" id="A0A6A6TTW0"/>
<evidence type="ECO:0000256" key="1">
    <source>
        <dbReference type="SAM" id="MobiDB-lite"/>
    </source>
</evidence>
<reference evidence="2" key="1">
    <citation type="journal article" date="2020" name="Stud. Mycol.">
        <title>101 Dothideomycetes genomes: a test case for predicting lifestyles and emergence of pathogens.</title>
        <authorList>
            <person name="Haridas S."/>
            <person name="Albert R."/>
            <person name="Binder M."/>
            <person name="Bloem J."/>
            <person name="Labutti K."/>
            <person name="Salamov A."/>
            <person name="Andreopoulos B."/>
            <person name="Baker S."/>
            <person name="Barry K."/>
            <person name="Bills G."/>
            <person name="Bluhm B."/>
            <person name="Cannon C."/>
            <person name="Castanera R."/>
            <person name="Culley D."/>
            <person name="Daum C."/>
            <person name="Ezra D."/>
            <person name="Gonzalez J."/>
            <person name="Henrissat B."/>
            <person name="Kuo A."/>
            <person name="Liang C."/>
            <person name="Lipzen A."/>
            <person name="Lutzoni F."/>
            <person name="Magnuson J."/>
            <person name="Mondo S."/>
            <person name="Nolan M."/>
            <person name="Ohm R."/>
            <person name="Pangilinan J."/>
            <person name="Park H.-J."/>
            <person name="Ramirez L."/>
            <person name="Alfaro M."/>
            <person name="Sun H."/>
            <person name="Tritt A."/>
            <person name="Yoshinaga Y."/>
            <person name="Zwiers L.-H."/>
            <person name="Turgeon B."/>
            <person name="Goodwin S."/>
            <person name="Spatafora J."/>
            <person name="Crous P."/>
            <person name="Grigoriev I."/>
        </authorList>
    </citation>
    <scope>NUCLEOTIDE SEQUENCE</scope>
    <source>
        <strain evidence="2">CBS 122681</strain>
    </source>
</reference>
<gene>
    <name evidence="2" type="ORF">K491DRAFT_686277</name>
</gene>